<dbReference type="PATRIC" id="fig|60890.4.peg.2567"/>
<reference evidence="4 6" key="2">
    <citation type="submission" date="2023-02" db="EMBL/GenBank/DDBJ databases">
        <title>Population genomics of bacteria associated with diatom.</title>
        <authorList>
            <person name="Xie J."/>
            <person name="Wang H."/>
        </authorList>
    </citation>
    <scope>NUCLEOTIDE SEQUENCE [LARGE SCALE GENOMIC DNA]</scope>
    <source>
        <strain evidence="4 6">PT47_8</strain>
    </source>
</reference>
<keyword evidence="1" id="KW-0472">Membrane</keyword>
<dbReference type="AlphaFoldDB" id="A0A1B0ZTT8"/>
<dbReference type="EMBL" id="JARCJK010000015">
    <property type="protein sequence ID" value="MDE4167856.1"/>
    <property type="molecule type" value="Genomic_DNA"/>
</dbReference>
<dbReference type="EMBL" id="CP015124">
    <property type="protein sequence ID" value="ANP37530.1"/>
    <property type="molecule type" value="Genomic_DNA"/>
</dbReference>
<name>A0A1B0ZTT8_9RHOB</name>
<accession>A0A1B0ZTT8</accession>
<sequence>MKTGWFLPVLVLVQGICATFFVSDIALTVLGLRSRPISWQTREFLEIGAALGLVLGVVLGWIAYRRSQQRVRAVEESLRLMQSAFKDHLEERFCAWGLTPAERDVALFSLKGLSLSEIAELRQTSDGTVKAQSNAIYRKAGVSGRTQLLSLFIEDLMSDGD</sequence>
<dbReference type="OrthoDB" id="8277135at2"/>
<dbReference type="GO" id="GO:0003677">
    <property type="term" value="F:DNA binding"/>
    <property type="evidence" value="ECO:0007669"/>
    <property type="project" value="InterPro"/>
</dbReference>
<evidence type="ECO:0000313" key="4">
    <source>
        <dbReference type="EMBL" id="MDE4167856.1"/>
    </source>
</evidence>
<protein>
    <submittedName>
        <fullName evidence="3 4">Transcriptional regulator</fullName>
    </submittedName>
</protein>
<dbReference type="InterPro" id="IPR016032">
    <property type="entry name" value="Sig_transdc_resp-reg_C-effctor"/>
</dbReference>
<reference evidence="3 5" key="1">
    <citation type="submission" date="2016-04" db="EMBL/GenBank/DDBJ databases">
        <authorList>
            <person name="Evans L.H."/>
            <person name="Alamgir A."/>
            <person name="Owens N."/>
            <person name="Weber N.D."/>
            <person name="Virtaneva K."/>
            <person name="Barbian K."/>
            <person name="Babar A."/>
            <person name="Rosenke K."/>
        </authorList>
    </citation>
    <scope>NUCLEOTIDE SEQUENCE [LARGE SCALE GENOMIC DNA]</scope>
    <source>
        <strain evidence="3 5">JL2886</strain>
    </source>
</reference>
<evidence type="ECO:0000313" key="3">
    <source>
        <dbReference type="EMBL" id="ANP37530.1"/>
    </source>
</evidence>
<dbReference type="SUPFAM" id="SSF46894">
    <property type="entry name" value="C-terminal effector domain of the bipartite response regulators"/>
    <property type="match status" value="1"/>
</dbReference>
<dbReference type="Proteomes" id="UP001218364">
    <property type="component" value="Unassembled WGS sequence"/>
</dbReference>
<organism evidence="3 5">
    <name type="scientific">Phaeobacter gallaeciensis</name>
    <dbReference type="NCBI Taxonomy" id="60890"/>
    <lineage>
        <taxon>Bacteria</taxon>
        <taxon>Pseudomonadati</taxon>
        <taxon>Pseudomonadota</taxon>
        <taxon>Alphaproteobacteria</taxon>
        <taxon>Rhodobacterales</taxon>
        <taxon>Roseobacteraceae</taxon>
        <taxon>Phaeobacter</taxon>
    </lineage>
</organism>
<dbReference type="Pfam" id="PF00196">
    <property type="entry name" value="GerE"/>
    <property type="match status" value="1"/>
</dbReference>
<dbReference type="InterPro" id="IPR000792">
    <property type="entry name" value="Tscrpt_reg_LuxR_C"/>
</dbReference>
<evidence type="ECO:0000259" key="2">
    <source>
        <dbReference type="SMART" id="SM00421"/>
    </source>
</evidence>
<evidence type="ECO:0000256" key="1">
    <source>
        <dbReference type="SAM" id="Phobius"/>
    </source>
</evidence>
<dbReference type="SMART" id="SM00421">
    <property type="entry name" value="HTH_LUXR"/>
    <property type="match status" value="1"/>
</dbReference>
<evidence type="ECO:0000313" key="5">
    <source>
        <dbReference type="Proteomes" id="UP000092565"/>
    </source>
</evidence>
<dbReference type="RefSeq" id="WP_065272341.1">
    <property type="nucleotide sequence ID" value="NZ_CP015124.1"/>
</dbReference>
<feature type="transmembrane region" description="Helical" evidence="1">
    <location>
        <begin position="6"/>
        <end position="32"/>
    </location>
</feature>
<feature type="domain" description="HTH luxR-type" evidence="2">
    <location>
        <begin position="95"/>
        <end position="152"/>
    </location>
</feature>
<dbReference type="GO" id="GO:0006355">
    <property type="term" value="P:regulation of DNA-templated transcription"/>
    <property type="evidence" value="ECO:0007669"/>
    <property type="project" value="InterPro"/>
</dbReference>
<keyword evidence="1" id="KW-0812">Transmembrane</keyword>
<dbReference type="InterPro" id="IPR036388">
    <property type="entry name" value="WH-like_DNA-bd_sf"/>
</dbReference>
<feature type="transmembrane region" description="Helical" evidence="1">
    <location>
        <begin position="44"/>
        <end position="64"/>
    </location>
</feature>
<dbReference type="Proteomes" id="UP000092565">
    <property type="component" value="Chromosome"/>
</dbReference>
<dbReference type="Gene3D" id="1.10.10.10">
    <property type="entry name" value="Winged helix-like DNA-binding domain superfamily/Winged helix DNA-binding domain"/>
    <property type="match status" value="1"/>
</dbReference>
<gene>
    <name evidence="3" type="ORF">JL2886_02641</name>
    <name evidence="4" type="ORF">PXK24_19345</name>
</gene>
<proteinExistence type="predicted"/>
<keyword evidence="5" id="KW-1185">Reference proteome</keyword>
<keyword evidence="1" id="KW-1133">Transmembrane helix</keyword>
<evidence type="ECO:0000313" key="6">
    <source>
        <dbReference type="Proteomes" id="UP001218364"/>
    </source>
</evidence>